<dbReference type="PANTHER" id="PTHR43316">
    <property type="entry name" value="HYDROLASE, HALOACID DELAHOGENASE-RELATED"/>
    <property type="match status" value="1"/>
</dbReference>
<dbReference type="SFLD" id="SFLDG01135">
    <property type="entry name" value="C1.5.6:_HAD__Beta-PGM__Phospha"/>
    <property type="match status" value="1"/>
</dbReference>
<dbReference type="InterPro" id="IPR023198">
    <property type="entry name" value="PGP-like_dom2"/>
</dbReference>
<dbReference type="PRINTS" id="PR00413">
    <property type="entry name" value="HADHALOGNASE"/>
</dbReference>
<dbReference type="Pfam" id="PF00702">
    <property type="entry name" value="Hydrolase"/>
    <property type="match status" value="1"/>
</dbReference>
<dbReference type="SUPFAM" id="SSF56784">
    <property type="entry name" value="HAD-like"/>
    <property type="match status" value="1"/>
</dbReference>
<dbReference type="Gene3D" id="1.10.150.240">
    <property type="entry name" value="Putative phosphatase, domain 2"/>
    <property type="match status" value="1"/>
</dbReference>
<evidence type="ECO:0000256" key="1">
    <source>
        <dbReference type="ARBA" id="ARBA00008106"/>
    </source>
</evidence>
<dbReference type="Proteomes" id="UP000007058">
    <property type="component" value="Chromosome"/>
</dbReference>
<dbReference type="STRING" id="342108.amb2538"/>
<dbReference type="SFLD" id="SFLDS00003">
    <property type="entry name" value="Haloacid_Dehalogenase"/>
    <property type="match status" value="1"/>
</dbReference>
<comment type="function">
    <text evidence="3">Catalyzes the hydrolytic dehalogenation of small (S)-2-haloalkanoic acids to yield the corresponding (R)-2-hydroxyalkanoic acids.</text>
</comment>
<dbReference type="NCBIfam" id="TIGR01493">
    <property type="entry name" value="HAD-SF-IA-v2"/>
    <property type="match status" value="1"/>
</dbReference>
<keyword evidence="5" id="KW-1185">Reference proteome</keyword>
<dbReference type="EC" id="3.8.1.2" evidence="3"/>
<dbReference type="SFLD" id="SFLDG01129">
    <property type="entry name" value="C1.5:_HAD__Beta-PGM__Phosphata"/>
    <property type="match status" value="1"/>
</dbReference>
<dbReference type="Gene3D" id="3.40.50.1000">
    <property type="entry name" value="HAD superfamily/HAD-like"/>
    <property type="match status" value="1"/>
</dbReference>
<dbReference type="InterPro" id="IPR051540">
    <property type="entry name" value="S-2-haloacid_dehalogenase"/>
</dbReference>
<dbReference type="InterPro" id="IPR006328">
    <property type="entry name" value="2-HAD"/>
</dbReference>
<keyword evidence="2 3" id="KW-0378">Hydrolase</keyword>
<evidence type="ECO:0000313" key="5">
    <source>
        <dbReference type="Proteomes" id="UP000007058"/>
    </source>
</evidence>
<reference evidence="4 5" key="1">
    <citation type="journal article" date="2005" name="DNA Res.">
        <title>Complete genome sequence of the facultative anaerobic magnetotactic bacterium Magnetospirillum sp. strain AMB-1.</title>
        <authorList>
            <person name="Matsunaga T."/>
            <person name="Okamura Y."/>
            <person name="Fukuda Y."/>
            <person name="Wahyudi A.T."/>
            <person name="Murase Y."/>
            <person name="Takeyama H."/>
        </authorList>
    </citation>
    <scope>NUCLEOTIDE SEQUENCE [LARGE SCALE GENOMIC DNA]</scope>
    <source>
        <strain evidence="5">ATCC 700264 / AMB-1</strain>
    </source>
</reference>
<dbReference type="OrthoDB" id="7989657at2"/>
<dbReference type="KEGG" id="mag:amb2538"/>
<dbReference type="HOGENOM" id="CLU_045011_3_1_5"/>
<dbReference type="InterPro" id="IPR036412">
    <property type="entry name" value="HAD-like_sf"/>
</dbReference>
<dbReference type="InterPro" id="IPR006439">
    <property type="entry name" value="HAD-SF_hydro_IA"/>
</dbReference>
<dbReference type="NCBIfam" id="TIGR01428">
    <property type="entry name" value="HAD_type_II"/>
    <property type="match status" value="1"/>
</dbReference>
<protein>
    <recommendedName>
        <fullName evidence="3">(S)-2-haloacid dehalogenase</fullName>
        <ecNumber evidence="3">3.8.1.2</ecNumber>
    </recommendedName>
    <alternativeName>
        <fullName evidence="3">2-haloalkanoic acid dehalogenase</fullName>
    </alternativeName>
    <alternativeName>
        <fullName evidence="3">Halocarboxylic acid halidohydrolase</fullName>
    </alternativeName>
    <alternativeName>
        <fullName evidence="3">L-2-haloacid dehalogenase</fullName>
    </alternativeName>
</protein>
<evidence type="ECO:0000313" key="4">
    <source>
        <dbReference type="EMBL" id="BAE51342.1"/>
    </source>
</evidence>
<accession>Q2W483</accession>
<organism evidence="4 5">
    <name type="scientific">Paramagnetospirillum magneticum (strain ATCC 700264 / AMB-1)</name>
    <name type="common">Magnetospirillum magneticum</name>
    <dbReference type="NCBI Taxonomy" id="342108"/>
    <lineage>
        <taxon>Bacteria</taxon>
        <taxon>Pseudomonadati</taxon>
        <taxon>Pseudomonadota</taxon>
        <taxon>Alphaproteobacteria</taxon>
        <taxon>Rhodospirillales</taxon>
        <taxon>Magnetospirillaceae</taxon>
        <taxon>Paramagnetospirillum</taxon>
    </lineage>
</organism>
<dbReference type="CDD" id="cd02588">
    <property type="entry name" value="HAD_L2-DEX"/>
    <property type="match status" value="1"/>
</dbReference>
<name>Q2W483_PARM1</name>
<dbReference type="PANTHER" id="PTHR43316:SF3">
    <property type="entry name" value="HALOACID DEHALOGENASE, TYPE II (AFU_ORTHOLOGUE AFUA_2G07750)-RELATED"/>
    <property type="match status" value="1"/>
</dbReference>
<dbReference type="SFLD" id="SFLDF00045">
    <property type="entry name" value="2-haloacid_dehalogenase"/>
    <property type="match status" value="1"/>
</dbReference>
<dbReference type="RefSeq" id="WP_011384919.1">
    <property type="nucleotide sequence ID" value="NC_007626.1"/>
</dbReference>
<evidence type="ECO:0000256" key="3">
    <source>
        <dbReference type="RuleBase" id="RU368077"/>
    </source>
</evidence>
<gene>
    <name evidence="4" type="ordered locus">amb2538</name>
</gene>
<comment type="catalytic activity">
    <reaction evidence="3">
        <text>an (S)-2-haloacid + H2O = a (2R)-2-hydroxycarboxylate + a halide anion + H(+)</text>
        <dbReference type="Rhea" id="RHEA:11192"/>
        <dbReference type="ChEBI" id="CHEBI:15377"/>
        <dbReference type="ChEBI" id="CHEBI:15378"/>
        <dbReference type="ChEBI" id="CHEBI:16042"/>
        <dbReference type="ChEBI" id="CHEBI:58314"/>
        <dbReference type="ChEBI" id="CHEBI:137405"/>
        <dbReference type="EC" id="3.8.1.2"/>
    </reaction>
</comment>
<evidence type="ECO:0000256" key="2">
    <source>
        <dbReference type="ARBA" id="ARBA00022801"/>
    </source>
</evidence>
<proteinExistence type="inferred from homology"/>
<dbReference type="AlphaFoldDB" id="Q2W483"/>
<comment type="similarity">
    <text evidence="1 3">Belongs to the HAD-like hydrolase superfamily. S-2-haloalkanoic acid dehalogenase family.</text>
</comment>
<dbReference type="InterPro" id="IPR023214">
    <property type="entry name" value="HAD_sf"/>
</dbReference>
<dbReference type="GO" id="GO:0018784">
    <property type="term" value="F:(S)-2-haloacid dehalogenase activity"/>
    <property type="evidence" value="ECO:0007669"/>
    <property type="project" value="UniProtKB-UniRule"/>
</dbReference>
<dbReference type="EMBL" id="AP007255">
    <property type="protein sequence ID" value="BAE51342.1"/>
    <property type="molecule type" value="Genomic_DNA"/>
</dbReference>
<sequence>MTLAPVRACVFDAYGTLFDLGSLTRSVRGELGERAETLMRLWRKRQLELSWLPLRPGVRADFWRVTDEALEFAMDKMGLDDRGLRLRLMEGWLSPELYPEAAEALARLRRLGFPLAILSNGSLPMLKSALELPGIRDNIDAVLSAQSVGRFKPDPLVYQLATTHFGMAPESVCFVSGNAWDVSGAAAYGYQVVWINRDNVPAEKLPLGTRATVANLAELPAILGG</sequence>